<keyword evidence="2" id="KW-1185">Reference proteome</keyword>
<evidence type="ECO:0000313" key="1">
    <source>
        <dbReference type="EMBL" id="GID11504.1"/>
    </source>
</evidence>
<organism evidence="1 2">
    <name type="scientific">Actinocatenispora rupis</name>
    <dbReference type="NCBI Taxonomy" id="519421"/>
    <lineage>
        <taxon>Bacteria</taxon>
        <taxon>Bacillati</taxon>
        <taxon>Actinomycetota</taxon>
        <taxon>Actinomycetes</taxon>
        <taxon>Micromonosporales</taxon>
        <taxon>Micromonosporaceae</taxon>
        <taxon>Actinocatenispora</taxon>
    </lineage>
</organism>
<reference evidence="1" key="1">
    <citation type="submission" date="2021-01" db="EMBL/GenBank/DDBJ databases">
        <title>Whole genome shotgun sequence of Actinocatenispora rupis NBRC 107355.</title>
        <authorList>
            <person name="Komaki H."/>
            <person name="Tamura T."/>
        </authorList>
    </citation>
    <scope>NUCLEOTIDE SEQUENCE</scope>
    <source>
        <strain evidence="1">NBRC 107355</strain>
    </source>
</reference>
<sequence length="60" mass="6782">MRRSKRIGTRGWWPFGRRRTATIDTGDDAGGDTLRAIWSEHTRPDSMAAALRLARERGAL</sequence>
<gene>
    <name evidence="1" type="ORF">Aru02nite_23930</name>
</gene>
<protein>
    <submittedName>
        <fullName evidence="1">Uncharacterized protein</fullName>
    </submittedName>
</protein>
<evidence type="ECO:0000313" key="2">
    <source>
        <dbReference type="Proteomes" id="UP000612808"/>
    </source>
</evidence>
<dbReference type="Proteomes" id="UP000612808">
    <property type="component" value="Unassembled WGS sequence"/>
</dbReference>
<accession>A0A8J3NDH3</accession>
<dbReference type="EMBL" id="BOMB01000012">
    <property type="protein sequence ID" value="GID11504.1"/>
    <property type="molecule type" value="Genomic_DNA"/>
</dbReference>
<dbReference type="AlphaFoldDB" id="A0A8J3NDH3"/>
<name>A0A8J3NDH3_9ACTN</name>
<proteinExistence type="predicted"/>
<comment type="caution">
    <text evidence="1">The sequence shown here is derived from an EMBL/GenBank/DDBJ whole genome shotgun (WGS) entry which is preliminary data.</text>
</comment>